<evidence type="ECO:0000313" key="2">
    <source>
        <dbReference type="EMBL" id="HIY97469.1"/>
    </source>
</evidence>
<name>A0A9D2CRU8_9FIRM</name>
<dbReference type="PROSITE" id="PS51186">
    <property type="entry name" value="GNAT"/>
    <property type="match status" value="1"/>
</dbReference>
<comment type="caution">
    <text evidence="2">The sequence shown here is derived from an EMBL/GenBank/DDBJ whole genome shotgun (WGS) entry which is preliminary data.</text>
</comment>
<dbReference type="Pfam" id="PF13420">
    <property type="entry name" value="Acetyltransf_4"/>
    <property type="match status" value="1"/>
</dbReference>
<dbReference type="Gene3D" id="3.40.630.30">
    <property type="match status" value="1"/>
</dbReference>
<reference evidence="2" key="2">
    <citation type="submission" date="2021-04" db="EMBL/GenBank/DDBJ databases">
        <authorList>
            <person name="Gilroy R."/>
        </authorList>
    </citation>
    <scope>NUCLEOTIDE SEQUENCE</scope>
    <source>
        <strain evidence="2">1345</strain>
    </source>
</reference>
<organism evidence="2 3">
    <name type="scientific">Candidatus Borkfalkia excrementigallinarum</name>
    <dbReference type="NCBI Taxonomy" id="2838506"/>
    <lineage>
        <taxon>Bacteria</taxon>
        <taxon>Bacillati</taxon>
        <taxon>Bacillota</taxon>
        <taxon>Clostridia</taxon>
        <taxon>Christensenellales</taxon>
        <taxon>Christensenellaceae</taxon>
        <taxon>Candidatus Borkfalkia</taxon>
    </lineage>
</organism>
<evidence type="ECO:0000259" key="1">
    <source>
        <dbReference type="PROSITE" id="PS51186"/>
    </source>
</evidence>
<dbReference type="EMBL" id="DXCQ01000066">
    <property type="protein sequence ID" value="HIY97469.1"/>
    <property type="molecule type" value="Genomic_DNA"/>
</dbReference>
<dbReference type="Proteomes" id="UP000886750">
    <property type="component" value="Unassembled WGS sequence"/>
</dbReference>
<dbReference type="InterPro" id="IPR000182">
    <property type="entry name" value="GNAT_dom"/>
</dbReference>
<accession>A0A9D2CRU8</accession>
<protein>
    <submittedName>
        <fullName evidence="2">GNAT family N-acetyltransferase</fullName>
    </submittedName>
</protein>
<dbReference type="InterPro" id="IPR016181">
    <property type="entry name" value="Acyl_CoA_acyltransferase"/>
</dbReference>
<dbReference type="PANTHER" id="PTHR43072:SF8">
    <property type="entry name" value="ACYLTRANSFERASE FABY-RELATED"/>
    <property type="match status" value="1"/>
</dbReference>
<evidence type="ECO:0000313" key="3">
    <source>
        <dbReference type="Proteomes" id="UP000886750"/>
    </source>
</evidence>
<dbReference type="SUPFAM" id="SSF55729">
    <property type="entry name" value="Acyl-CoA N-acyltransferases (Nat)"/>
    <property type="match status" value="1"/>
</dbReference>
<feature type="domain" description="N-acetyltransferase" evidence="1">
    <location>
        <begin position="1"/>
        <end position="161"/>
    </location>
</feature>
<dbReference type="AlphaFoldDB" id="A0A9D2CRU8"/>
<gene>
    <name evidence="2" type="ORF">H9729_07255</name>
</gene>
<dbReference type="GO" id="GO:0016747">
    <property type="term" value="F:acyltransferase activity, transferring groups other than amino-acyl groups"/>
    <property type="evidence" value="ECO:0007669"/>
    <property type="project" value="InterPro"/>
</dbReference>
<reference evidence="2" key="1">
    <citation type="journal article" date="2021" name="PeerJ">
        <title>Extensive microbial diversity within the chicken gut microbiome revealed by metagenomics and culture.</title>
        <authorList>
            <person name="Gilroy R."/>
            <person name="Ravi A."/>
            <person name="Getino M."/>
            <person name="Pursley I."/>
            <person name="Horton D.L."/>
            <person name="Alikhan N.F."/>
            <person name="Baker D."/>
            <person name="Gharbi K."/>
            <person name="Hall N."/>
            <person name="Watson M."/>
            <person name="Adriaenssens E.M."/>
            <person name="Foster-Nyarko E."/>
            <person name="Jarju S."/>
            <person name="Secka A."/>
            <person name="Antonio M."/>
            <person name="Oren A."/>
            <person name="Chaudhuri R.R."/>
            <person name="La Ragione R."/>
            <person name="Hildebrand F."/>
            <person name="Pallen M.J."/>
        </authorList>
    </citation>
    <scope>NUCLEOTIDE SEQUENCE</scope>
    <source>
        <strain evidence="2">1345</strain>
    </source>
</reference>
<proteinExistence type="predicted"/>
<sequence length="191" mass="21080">MLFRTVRGEDIPALLKIYAQYIDTPVTFEYALPSAAEFSERVAAVTAFYPWLVCEEGGECVGYAYAHRMQERAAYAWNAELSVYLGKEYCGRGIGKKLYSALIRLCAAQGIKTVYGIVTVPNAHSERLHESLGFRRVGVLHNSGFKGGAWHSVAYFEKNIAPYGRSPSAVRPFPEIAAQAADILSFANGEE</sequence>
<dbReference type="PANTHER" id="PTHR43072">
    <property type="entry name" value="N-ACETYLTRANSFERASE"/>
    <property type="match status" value="1"/>
</dbReference>
<dbReference type="CDD" id="cd04301">
    <property type="entry name" value="NAT_SF"/>
    <property type="match status" value="1"/>
</dbReference>